<dbReference type="EMBL" id="LATX01001478">
    <property type="protein sequence ID" value="KTB41360.1"/>
    <property type="molecule type" value="Genomic_DNA"/>
</dbReference>
<comment type="caution">
    <text evidence="2">The sequence shown here is derived from an EMBL/GenBank/DDBJ whole genome shotgun (WGS) entry which is preliminary data.</text>
</comment>
<protein>
    <submittedName>
        <fullName evidence="2">Uncharacterized protein</fullName>
    </submittedName>
</protein>
<evidence type="ECO:0000313" key="2">
    <source>
        <dbReference type="EMBL" id="KTB41360.1"/>
    </source>
</evidence>
<organism evidence="2 3">
    <name type="scientific">Moniliophthora roreri</name>
    <name type="common">Frosty pod rot fungus</name>
    <name type="synonym">Monilia roreri</name>
    <dbReference type="NCBI Taxonomy" id="221103"/>
    <lineage>
        <taxon>Eukaryota</taxon>
        <taxon>Fungi</taxon>
        <taxon>Dikarya</taxon>
        <taxon>Basidiomycota</taxon>
        <taxon>Agaricomycotina</taxon>
        <taxon>Agaricomycetes</taxon>
        <taxon>Agaricomycetidae</taxon>
        <taxon>Agaricales</taxon>
        <taxon>Marasmiineae</taxon>
        <taxon>Marasmiaceae</taxon>
        <taxon>Moniliophthora</taxon>
    </lineage>
</organism>
<evidence type="ECO:0000313" key="3">
    <source>
        <dbReference type="Proteomes" id="UP000054988"/>
    </source>
</evidence>
<evidence type="ECO:0000256" key="1">
    <source>
        <dbReference type="SAM" id="SignalP"/>
    </source>
</evidence>
<keyword evidence="1" id="KW-0732">Signal</keyword>
<feature type="chain" id="PRO_5006902262" evidence="1">
    <location>
        <begin position="23"/>
        <end position="74"/>
    </location>
</feature>
<accession>A0A0W0FYJ1</accession>
<reference evidence="2 3" key="1">
    <citation type="submission" date="2015-12" db="EMBL/GenBank/DDBJ databases">
        <title>Draft genome sequence of Moniliophthora roreri, the causal agent of frosty pod rot of cacao.</title>
        <authorList>
            <person name="Aime M.C."/>
            <person name="Diaz-Valderrama J.R."/>
            <person name="Kijpornyongpan T."/>
            <person name="Phillips-Mora W."/>
        </authorList>
    </citation>
    <scope>NUCLEOTIDE SEQUENCE [LARGE SCALE GENOMIC DNA]</scope>
    <source>
        <strain evidence="2 3">MCA 2952</strain>
    </source>
</reference>
<dbReference type="Proteomes" id="UP000054988">
    <property type="component" value="Unassembled WGS sequence"/>
</dbReference>
<feature type="signal peptide" evidence="1">
    <location>
        <begin position="1"/>
        <end position="22"/>
    </location>
</feature>
<name>A0A0W0FYJ1_MONRR</name>
<gene>
    <name evidence="2" type="ORF">WG66_6061</name>
</gene>
<proteinExistence type="predicted"/>
<dbReference type="AlphaFoldDB" id="A0A0W0FYJ1"/>
<sequence>MFSKVIPLGAVTTLLFAGQAFGAAMTATDPVSACNPPYNGDHVAGSSCQYYSGPSDNSPVIDGGKLICMVEYVP</sequence>